<dbReference type="InterPro" id="IPR025691">
    <property type="entry name" value="GspL_pp_dom"/>
</dbReference>
<evidence type="ECO:0000256" key="9">
    <source>
        <dbReference type="ARBA" id="ARBA00023136"/>
    </source>
</evidence>
<dbReference type="Pfam" id="PF05134">
    <property type="entry name" value="T2SSL"/>
    <property type="match status" value="1"/>
</dbReference>
<keyword evidence="6 11" id="KW-0812">Transmembrane</keyword>
<evidence type="ECO:0000256" key="5">
    <source>
        <dbReference type="ARBA" id="ARBA00022519"/>
    </source>
</evidence>
<keyword evidence="8 11" id="KW-1133">Transmembrane helix</keyword>
<evidence type="ECO:0000256" key="3">
    <source>
        <dbReference type="ARBA" id="ARBA00022448"/>
    </source>
</evidence>
<dbReference type="CDD" id="cd24017">
    <property type="entry name" value="ASKHA_T2SSL_N"/>
    <property type="match status" value="1"/>
</dbReference>
<dbReference type="Pfam" id="PF12693">
    <property type="entry name" value="GspL_C"/>
    <property type="match status" value="1"/>
</dbReference>
<proteinExistence type="inferred from homology"/>
<keyword evidence="5" id="KW-0997">Cell inner membrane</keyword>
<sequence>MSEFLTVQLGSDKNASILWSIWSSRQNRLITSGKLNSWENFIELKAYSQQRYVNLLISAKDVILSHFTVPIGASGQLGSIPAYLMEDDIAQDVEELHFSVIAKVANEVFVCAIDKQWLSDLLAEFKKIDIEVKKVLPDVLALPSAEGLTAAQIGKQWIIKKGKYLGLSLCVDHFSLLVNSNWVKKGDEYIPLKSYSVLPKLDLNEGQNWRLSEEECSIINLLSQGALTEKCNLLTGLFRFHQPFIHHYKAWRKVLLLGMLFAALLLFYNMFKIKEFNVKSDAYRAESERIFRISLPGKNKIPTTNYLKREMEREIKHLSEGISRTGVLVWMLKLTDLLKTSSFTQLQSIKYDASRSEVRIRLKSQNFQSFEDIKLKLSEEFDVEQGQLERSGEWVDSIFILREYV</sequence>
<feature type="transmembrane region" description="Helical" evidence="11">
    <location>
        <begin position="254"/>
        <end position="271"/>
    </location>
</feature>
<name>A0A084CNK4_9GAMM</name>
<feature type="domain" description="GspL periplasmic" evidence="13">
    <location>
        <begin position="249"/>
        <end position="403"/>
    </location>
</feature>
<gene>
    <name evidence="14" type="primary">epsL</name>
    <name evidence="14" type="ORF">CF67_19019</name>
</gene>
<dbReference type="GO" id="GO:0009276">
    <property type="term" value="C:Gram-negative-bacterium-type cell wall"/>
    <property type="evidence" value="ECO:0007669"/>
    <property type="project" value="InterPro"/>
</dbReference>
<dbReference type="PIRSF" id="PIRSF015761">
    <property type="entry name" value="Protein_L"/>
    <property type="match status" value="1"/>
</dbReference>
<evidence type="ECO:0000259" key="12">
    <source>
        <dbReference type="Pfam" id="PF05134"/>
    </source>
</evidence>
<comment type="subcellular location">
    <subcellularLocation>
        <location evidence="1">Cell inner membrane</location>
        <topology evidence="1">Single-pass membrane protein</topology>
    </subcellularLocation>
</comment>
<dbReference type="NCBIfam" id="TIGR01709">
    <property type="entry name" value="typeII_sec_gspL"/>
    <property type="match status" value="1"/>
</dbReference>
<dbReference type="eggNOG" id="COG3297">
    <property type="taxonomic scope" value="Bacteria"/>
</dbReference>
<evidence type="ECO:0000256" key="6">
    <source>
        <dbReference type="ARBA" id="ARBA00022692"/>
    </source>
</evidence>
<dbReference type="InterPro" id="IPR043129">
    <property type="entry name" value="ATPase_NBD"/>
</dbReference>
<dbReference type="Gene3D" id="3.30.420.370">
    <property type="match status" value="1"/>
</dbReference>
<dbReference type="STRING" id="1179155.CF67_19019"/>
<comment type="function">
    <text evidence="10">Inner membrane component of the type II secretion system required for the energy-dependent secretion of extracellular factors such as proteases and toxins from the periplasm.</text>
</comment>
<dbReference type="InterPro" id="IPR024230">
    <property type="entry name" value="GspL_cyto_dom"/>
</dbReference>
<dbReference type="GO" id="GO:0005886">
    <property type="term" value="C:plasma membrane"/>
    <property type="evidence" value="ECO:0007669"/>
    <property type="project" value="UniProtKB-SubCell"/>
</dbReference>
<keyword evidence="3 10" id="KW-0813">Transport</keyword>
<feature type="domain" description="GspL cytoplasmic actin-ATPase-like" evidence="12">
    <location>
        <begin position="5"/>
        <end position="239"/>
    </location>
</feature>
<dbReference type="EMBL" id="JGVK01000011">
    <property type="protein sequence ID" value="KEY91383.1"/>
    <property type="molecule type" value="Genomic_DNA"/>
</dbReference>
<evidence type="ECO:0000256" key="2">
    <source>
        <dbReference type="ARBA" id="ARBA00005318"/>
    </source>
</evidence>
<evidence type="ECO:0000256" key="4">
    <source>
        <dbReference type="ARBA" id="ARBA00022475"/>
    </source>
</evidence>
<comment type="similarity">
    <text evidence="2 10">Belongs to the GSP L family.</text>
</comment>
<evidence type="ECO:0000259" key="13">
    <source>
        <dbReference type="Pfam" id="PF12693"/>
    </source>
</evidence>
<evidence type="ECO:0000256" key="7">
    <source>
        <dbReference type="ARBA" id="ARBA00022927"/>
    </source>
</evidence>
<evidence type="ECO:0000313" key="15">
    <source>
        <dbReference type="Proteomes" id="UP000053784"/>
    </source>
</evidence>
<dbReference type="GO" id="GO:0015627">
    <property type="term" value="C:type II protein secretion system complex"/>
    <property type="evidence" value="ECO:0007669"/>
    <property type="project" value="InterPro"/>
</dbReference>
<comment type="caution">
    <text evidence="14">The sequence shown here is derived from an EMBL/GenBank/DDBJ whole genome shotgun (WGS) entry which is preliminary data.</text>
</comment>
<reference evidence="14 15" key="1">
    <citation type="submission" date="2014-03" db="EMBL/GenBank/DDBJ databases">
        <title>Selection and divergence in the genomes of co-occurring obligate luminous symbionts with specific hosts.</title>
        <authorList>
            <person name="Hendry T.A."/>
            <person name="de Wet J.R."/>
            <person name="Dunlap P.V."/>
        </authorList>
    </citation>
    <scope>NUCLEOTIDE SEQUENCE [LARGE SCALE GENOMIC DNA]</scope>
    <source>
        <strain evidence="14 15">Ppalp.1</strain>
    </source>
</reference>
<dbReference type="RefSeq" id="WP_034413803.1">
    <property type="nucleotide sequence ID" value="NZ_JGVK01000011.1"/>
</dbReference>
<evidence type="ECO:0000256" key="1">
    <source>
        <dbReference type="ARBA" id="ARBA00004377"/>
    </source>
</evidence>
<dbReference type="SUPFAM" id="SSF53067">
    <property type="entry name" value="Actin-like ATPase domain"/>
    <property type="match status" value="2"/>
</dbReference>
<keyword evidence="7 10" id="KW-0653">Protein transport</keyword>
<dbReference type="Gene3D" id="3.30.420.380">
    <property type="match status" value="1"/>
</dbReference>
<dbReference type="InterPro" id="IPR007812">
    <property type="entry name" value="T2SS_protein-GspL"/>
</dbReference>
<evidence type="ECO:0000256" key="8">
    <source>
        <dbReference type="ARBA" id="ARBA00022989"/>
    </source>
</evidence>
<evidence type="ECO:0000256" key="11">
    <source>
        <dbReference type="SAM" id="Phobius"/>
    </source>
</evidence>
<accession>A0A084CNK4</accession>
<keyword evidence="9 11" id="KW-0472">Membrane</keyword>
<dbReference type="Gene3D" id="3.30.1360.100">
    <property type="entry name" value="General secretion pathway protein M, EpsM"/>
    <property type="match status" value="1"/>
</dbReference>
<dbReference type="GO" id="GO:0015628">
    <property type="term" value="P:protein secretion by the type II secretion system"/>
    <property type="evidence" value="ECO:0007669"/>
    <property type="project" value="InterPro"/>
</dbReference>
<organism evidence="14 15">
    <name type="scientific">Candidatus Photodesmus blepharonis</name>
    <dbReference type="NCBI Taxonomy" id="1179155"/>
    <lineage>
        <taxon>Bacteria</taxon>
        <taxon>Pseudomonadati</taxon>
        <taxon>Pseudomonadota</taxon>
        <taxon>Gammaproteobacteria</taxon>
        <taxon>Vibrionales</taxon>
        <taxon>Vibrionaceae</taxon>
        <taxon>Candidatus Photodesmus</taxon>
    </lineage>
</organism>
<evidence type="ECO:0000256" key="10">
    <source>
        <dbReference type="PIRNR" id="PIRNR015761"/>
    </source>
</evidence>
<protein>
    <recommendedName>
        <fullName evidence="10">Type II secretion system protein L</fullName>
        <shortName evidence="10">T2SS protein L</shortName>
    </recommendedName>
</protein>
<dbReference type="AlphaFoldDB" id="A0A084CNK4"/>
<keyword evidence="4" id="KW-1003">Cell membrane</keyword>
<dbReference type="Proteomes" id="UP000053784">
    <property type="component" value="Unassembled WGS sequence"/>
</dbReference>
<evidence type="ECO:0000313" key="14">
    <source>
        <dbReference type="EMBL" id="KEY91383.1"/>
    </source>
</evidence>
<keyword evidence="15" id="KW-1185">Reference proteome</keyword>